<dbReference type="AlphaFoldDB" id="A0A427XLP6"/>
<name>A0A427XLP6_9TREE</name>
<dbReference type="GeneID" id="39594054"/>
<organism evidence="1 2">
    <name type="scientific">Apiotrichum porosum</name>
    <dbReference type="NCBI Taxonomy" id="105984"/>
    <lineage>
        <taxon>Eukaryota</taxon>
        <taxon>Fungi</taxon>
        <taxon>Dikarya</taxon>
        <taxon>Basidiomycota</taxon>
        <taxon>Agaricomycotina</taxon>
        <taxon>Tremellomycetes</taxon>
        <taxon>Trichosporonales</taxon>
        <taxon>Trichosporonaceae</taxon>
        <taxon>Apiotrichum</taxon>
    </lineage>
</organism>
<dbReference type="InterPro" id="IPR003428">
    <property type="entry name" value="MAM33"/>
</dbReference>
<dbReference type="PANTHER" id="PTHR10826">
    <property type="entry name" value="COMPLEMENT COMPONENT 1"/>
    <property type="match status" value="1"/>
</dbReference>
<dbReference type="SUPFAM" id="SSF54529">
    <property type="entry name" value="Mitochondrial glycoprotein MAM33-like"/>
    <property type="match status" value="1"/>
</dbReference>
<reference evidence="1 2" key="1">
    <citation type="submission" date="2018-11" db="EMBL/GenBank/DDBJ databases">
        <title>Genome sequence of Apiotrichum porosum DSM 27194.</title>
        <authorList>
            <person name="Aliyu H."/>
            <person name="Gorte O."/>
            <person name="Ochsenreither K."/>
        </authorList>
    </citation>
    <scope>NUCLEOTIDE SEQUENCE [LARGE SCALE GENOMIC DNA]</scope>
    <source>
        <strain evidence="1 2">DSM 27194</strain>
    </source>
</reference>
<dbReference type="Pfam" id="PF02330">
    <property type="entry name" value="MAM33"/>
    <property type="match status" value="1"/>
</dbReference>
<dbReference type="GO" id="GO:0042256">
    <property type="term" value="P:cytosolic ribosome assembly"/>
    <property type="evidence" value="ECO:0007669"/>
    <property type="project" value="TreeGrafter"/>
</dbReference>
<dbReference type="Gene3D" id="3.10.280.10">
    <property type="entry name" value="Mitochondrial glycoprotein"/>
    <property type="match status" value="1"/>
</dbReference>
<sequence>MSLRALRPAFRVAAASVRAAPRAAPAFVAAARFHASARRMGSGETDSQLAGSLTAEHEYELESASDEKPQSLQELENAGVWTVKDIPGSDDVEITRKFGDETLKLTFQVSDLDNAEPMETYHSEDNSLEDQEDSDYITSSLIVSKAASTKSLCVDLTASRDGFEITNIAIFDKALAGADGAEGDWARRSRYMGPQFDTLDTGVQDAFGEYIQERGINESLANFIVDFSAQKEQKDYISWLADVKTFVNA</sequence>
<accession>A0A427XLP6</accession>
<evidence type="ECO:0000313" key="2">
    <source>
        <dbReference type="Proteomes" id="UP000279236"/>
    </source>
</evidence>
<dbReference type="EMBL" id="RSCE01000009">
    <property type="protein sequence ID" value="RSH79849.1"/>
    <property type="molecule type" value="Genomic_DNA"/>
</dbReference>
<proteinExistence type="predicted"/>
<dbReference type="PANTHER" id="PTHR10826:SF1">
    <property type="entry name" value="COMPLEMENT COMPONENT 1 Q SUBCOMPONENT-BINDING PROTEIN, MITOCHONDRIAL"/>
    <property type="match status" value="1"/>
</dbReference>
<dbReference type="GO" id="GO:0005759">
    <property type="term" value="C:mitochondrial matrix"/>
    <property type="evidence" value="ECO:0007669"/>
    <property type="project" value="InterPro"/>
</dbReference>
<dbReference type="Proteomes" id="UP000279236">
    <property type="component" value="Unassembled WGS sequence"/>
</dbReference>
<protein>
    <submittedName>
        <fullName evidence="1">Mitochondrial acidic protein mam33</fullName>
    </submittedName>
</protein>
<dbReference type="InterPro" id="IPR036561">
    <property type="entry name" value="MAM33_sf"/>
</dbReference>
<dbReference type="RefSeq" id="XP_028474958.1">
    <property type="nucleotide sequence ID" value="XM_028624790.1"/>
</dbReference>
<evidence type="ECO:0000313" key="1">
    <source>
        <dbReference type="EMBL" id="RSH79849.1"/>
    </source>
</evidence>
<gene>
    <name evidence="1" type="primary">MAM33</name>
    <name evidence="1" type="ORF">EHS24_009511</name>
</gene>
<comment type="caution">
    <text evidence="1">The sequence shown here is derived from an EMBL/GenBank/DDBJ whole genome shotgun (WGS) entry which is preliminary data.</text>
</comment>
<dbReference type="STRING" id="105984.A0A427XLP6"/>
<keyword evidence="2" id="KW-1185">Reference proteome</keyword>
<dbReference type="OrthoDB" id="278212at2759"/>